<keyword evidence="2" id="KW-0472">Membrane</keyword>
<keyword evidence="2" id="KW-1133">Transmembrane helix</keyword>
<evidence type="ECO:0000256" key="2">
    <source>
        <dbReference type="SAM" id="Phobius"/>
    </source>
</evidence>
<feature type="region of interest" description="Disordered" evidence="1">
    <location>
        <begin position="62"/>
        <end position="84"/>
    </location>
</feature>
<reference evidence="3 4" key="1">
    <citation type="submission" date="2020-08" db="EMBL/GenBank/DDBJ databases">
        <title>Genomic Encyclopedia of Type Strains, Phase IV (KMG-IV): sequencing the most valuable type-strain genomes for metagenomic binning, comparative biology and taxonomic classification.</title>
        <authorList>
            <person name="Goeker M."/>
        </authorList>
    </citation>
    <scope>NUCLEOTIDE SEQUENCE [LARGE SCALE GENOMIC DNA]</scope>
    <source>
        <strain evidence="3 4">DSM 103733</strain>
    </source>
</reference>
<protein>
    <submittedName>
        <fullName evidence="3">Multisubunit Na+/H+ antiporter MnhG subunit</fullName>
    </submittedName>
</protein>
<keyword evidence="4" id="KW-1185">Reference proteome</keyword>
<feature type="transmembrane region" description="Helical" evidence="2">
    <location>
        <begin position="41"/>
        <end position="60"/>
    </location>
</feature>
<evidence type="ECO:0000313" key="4">
    <source>
        <dbReference type="Proteomes" id="UP000538666"/>
    </source>
</evidence>
<organism evidence="3 4">
    <name type="scientific">Silvibacterium bohemicum</name>
    <dbReference type="NCBI Taxonomy" id="1577686"/>
    <lineage>
        <taxon>Bacteria</taxon>
        <taxon>Pseudomonadati</taxon>
        <taxon>Acidobacteriota</taxon>
        <taxon>Terriglobia</taxon>
        <taxon>Terriglobales</taxon>
        <taxon>Acidobacteriaceae</taxon>
        <taxon>Silvibacterium</taxon>
    </lineage>
</organism>
<gene>
    <name evidence="3" type="ORF">HNQ77_002168</name>
</gene>
<comment type="caution">
    <text evidence="3">The sequence shown here is derived from an EMBL/GenBank/DDBJ whole genome shotgun (WGS) entry which is preliminary data.</text>
</comment>
<dbReference type="OrthoDB" id="122241at2"/>
<feature type="transmembrane region" description="Helical" evidence="2">
    <location>
        <begin position="7"/>
        <end position="26"/>
    </location>
</feature>
<dbReference type="Proteomes" id="UP000538666">
    <property type="component" value="Unassembled WGS sequence"/>
</dbReference>
<accession>A0A841JSD3</accession>
<dbReference type="EMBL" id="JACHEK010000004">
    <property type="protein sequence ID" value="MBB6144216.1"/>
    <property type="molecule type" value="Genomic_DNA"/>
</dbReference>
<evidence type="ECO:0000313" key="3">
    <source>
        <dbReference type="EMBL" id="MBB6144216.1"/>
    </source>
</evidence>
<evidence type="ECO:0000256" key="1">
    <source>
        <dbReference type="SAM" id="MobiDB-lite"/>
    </source>
</evidence>
<sequence>MNLDLRIPMGLLFTIVGVIMSLYGFFTRGSVIYERSAGMDINLIWGVVMLVFGTTMFTLGRRADKRPRTQPAEGTSRPMGHGGH</sequence>
<dbReference type="RefSeq" id="WP_050059125.1">
    <property type="nucleotide sequence ID" value="NZ_JACHEK010000004.1"/>
</dbReference>
<dbReference type="AlphaFoldDB" id="A0A841JSD3"/>
<name>A0A841JSD3_9BACT</name>
<proteinExistence type="predicted"/>
<keyword evidence="2" id="KW-0812">Transmembrane</keyword>